<evidence type="ECO:0000313" key="1">
    <source>
        <dbReference type="EMBL" id="KAK7334772.1"/>
    </source>
</evidence>
<dbReference type="AlphaFoldDB" id="A0AAN9QGR7"/>
<name>A0AAN9QGR7_PHACN</name>
<dbReference type="EMBL" id="JAYMYR010000010">
    <property type="protein sequence ID" value="KAK7334772.1"/>
    <property type="molecule type" value="Genomic_DNA"/>
</dbReference>
<proteinExistence type="predicted"/>
<keyword evidence="2" id="KW-1185">Reference proteome</keyword>
<evidence type="ECO:0000313" key="2">
    <source>
        <dbReference type="Proteomes" id="UP001374584"/>
    </source>
</evidence>
<organism evidence="1 2">
    <name type="scientific">Phaseolus coccineus</name>
    <name type="common">Scarlet runner bean</name>
    <name type="synonym">Phaseolus multiflorus</name>
    <dbReference type="NCBI Taxonomy" id="3886"/>
    <lineage>
        <taxon>Eukaryota</taxon>
        <taxon>Viridiplantae</taxon>
        <taxon>Streptophyta</taxon>
        <taxon>Embryophyta</taxon>
        <taxon>Tracheophyta</taxon>
        <taxon>Spermatophyta</taxon>
        <taxon>Magnoliopsida</taxon>
        <taxon>eudicotyledons</taxon>
        <taxon>Gunneridae</taxon>
        <taxon>Pentapetalae</taxon>
        <taxon>rosids</taxon>
        <taxon>fabids</taxon>
        <taxon>Fabales</taxon>
        <taxon>Fabaceae</taxon>
        <taxon>Papilionoideae</taxon>
        <taxon>50 kb inversion clade</taxon>
        <taxon>NPAAA clade</taxon>
        <taxon>indigoferoid/millettioid clade</taxon>
        <taxon>Phaseoleae</taxon>
        <taxon>Phaseolus</taxon>
    </lineage>
</organism>
<accession>A0AAN9QGR7</accession>
<sequence length="83" mass="9277">MLMHFGITCTTEQGFQGRNSCFDEKLKLISKLFLFCMPASLSHNVKDIDNDFITVPSCDCFGMKMENINNGAQPPLGGHMVLF</sequence>
<dbReference type="Proteomes" id="UP001374584">
    <property type="component" value="Unassembled WGS sequence"/>
</dbReference>
<gene>
    <name evidence="1" type="ORF">VNO80_26535</name>
</gene>
<protein>
    <submittedName>
        <fullName evidence="1">Uncharacterized protein</fullName>
    </submittedName>
</protein>
<reference evidence="1 2" key="1">
    <citation type="submission" date="2024-01" db="EMBL/GenBank/DDBJ databases">
        <title>The genomes of 5 underutilized Papilionoideae crops provide insights into root nodulation and disease resistanc.</title>
        <authorList>
            <person name="Jiang F."/>
        </authorList>
    </citation>
    <scope>NUCLEOTIDE SEQUENCE [LARGE SCALE GENOMIC DNA]</scope>
    <source>
        <strain evidence="1">JINMINGXINNONG_FW02</strain>
        <tissue evidence="1">Leaves</tissue>
    </source>
</reference>
<comment type="caution">
    <text evidence="1">The sequence shown here is derived from an EMBL/GenBank/DDBJ whole genome shotgun (WGS) entry which is preliminary data.</text>
</comment>